<protein>
    <recommendedName>
        <fullName evidence="1">Tc1-like transposase DDE domain-containing protein</fullName>
    </recommendedName>
</protein>
<evidence type="ECO:0000259" key="1">
    <source>
        <dbReference type="Pfam" id="PF13358"/>
    </source>
</evidence>
<dbReference type="Proteomes" id="UP000287830">
    <property type="component" value="Unassembled WGS sequence"/>
</dbReference>
<evidence type="ECO:0000313" key="2">
    <source>
        <dbReference type="EMBL" id="GCD32374.1"/>
    </source>
</evidence>
<dbReference type="Gene3D" id="3.30.420.10">
    <property type="entry name" value="Ribonuclease H-like superfamily/Ribonuclease H"/>
    <property type="match status" value="1"/>
</dbReference>
<sequence>MAGLIAWRPGSRTRLCHRLLTHPAGKGTRRSMSERDYIALLNSVHQLVKAPVVLVWGRLNTHVSKTMRELIAGRDWLAMFLLPACSPQLNQVEGAWAHIKRSTHQTQPRQPRRRRLHRLETLVRDRLKRLQYRPCILEGFIAGTGLPLDTPTSP</sequence>
<dbReference type="EMBL" id="BHZC01000001">
    <property type="protein sequence ID" value="GCD32374.1"/>
    <property type="molecule type" value="Genomic_DNA"/>
</dbReference>
<dbReference type="GO" id="GO:0003676">
    <property type="term" value="F:nucleic acid binding"/>
    <property type="evidence" value="ECO:0007669"/>
    <property type="project" value="InterPro"/>
</dbReference>
<evidence type="ECO:0000313" key="3">
    <source>
        <dbReference type="Proteomes" id="UP000287830"/>
    </source>
</evidence>
<dbReference type="InterPro" id="IPR036397">
    <property type="entry name" value="RNaseH_sf"/>
</dbReference>
<gene>
    <name evidence="2" type="ORF">OEIGOIKO_00086</name>
</gene>
<feature type="domain" description="Tc1-like transposase DDE" evidence="1">
    <location>
        <begin position="31"/>
        <end position="106"/>
    </location>
</feature>
<dbReference type="InterPro" id="IPR038717">
    <property type="entry name" value="Tc1-like_DDE_dom"/>
</dbReference>
<name>A0A7U9KN90_9ACTN</name>
<proteinExistence type="predicted"/>
<dbReference type="Pfam" id="PF13358">
    <property type="entry name" value="DDE_3"/>
    <property type="match status" value="1"/>
</dbReference>
<comment type="caution">
    <text evidence="2">The sequence shown here is derived from an EMBL/GenBank/DDBJ whole genome shotgun (WGS) entry which is preliminary data.</text>
</comment>
<dbReference type="AlphaFoldDB" id="A0A7U9KN90"/>
<reference evidence="2 3" key="1">
    <citation type="submission" date="2018-11" db="EMBL/GenBank/DDBJ databases">
        <title>Whole genome sequence of Streptomyces chrestomyceticus NBRC 13444(T).</title>
        <authorList>
            <person name="Komaki H."/>
            <person name="Tamura T."/>
        </authorList>
    </citation>
    <scope>NUCLEOTIDE SEQUENCE [LARGE SCALE GENOMIC DNA]</scope>
    <source>
        <strain evidence="2 3">NBRC 13444</strain>
    </source>
</reference>
<organism evidence="2 3">
    <name type="scientific">Streptomyces chrestomyceticus JCM 4735</name>
    <dbReference type="NCBI Taxonomy" id="1306181"/>
    <lineage>
        <taxon>Bacteria</taxon>
        <taxon>Bacillati</taxon>
        <taxon>Actinomycetota</taxon>
        <taxon>Actinomycetes</taxon>
        <taxon>Kitasatosporales</taxon>
        <taxon>Streptomycetaceae</taxon>
        <taxon>Streptomyces</taxon>
    </lineage>
</organism>
<accession>A0A7U9KN90</accession>